<keyword evidence="7" id="KW-0411">Iron-sulfur</keyword>
<dbReference type="InterPro" id="IPR006554">
    <property type="entry name" value="Helicase-like_DEXD_c2"/>
</dbReference>
<sequence>MKVYGIDVDFPYPQPYKAQMALMAKAMKGFVKQENAILESPTGTGKSLALLSSSLAYQMDMKNKHPEAIKYNFNDSGDSSADNTQRPITIPKIWYTSRTHTQLTQLIGELRKLRYNPKMAILASRKQTCIYPKATKDGQIEANCQMFRKEHSCPYGQRTSGSFVPKELNTSPPPKFDIEELNGVCREDTRCPYFVSKNMVRSAELIFAPYNYVIDPLIRDQMSIDLKGSILIIDEAHNIEQTCRDAASLTIKYDDIVTRQYLWDLNEGEKELYPNLVRPYANIKSLLDSICNYFNNKRAEIDSLSQTKKNYIEEDDTQTALENKFNLSIISWNSLNQDYKFIMKADQENDNPNIQDRVPSQALVTILRMIFGPLQFLFMNGGANFQHFKIVYQFEKDNEGIKDQLKIICLNPAVVFNPISQLVHNVILTSGTLSPLNIFASELGASFPNLLSASHVIDQKQVVTVTISKSPFGDIMSSTYSNLRNNAEKTYLGLAEILKIILPYIPDGVLFFLPSYSMKNAIISTWKKKKCYDEIDKIKKIFIEEQGSKSDKRTLNQYKDHIRKCQSKVYKSPERGGNGEGGGLYIAVCRGKLSEGMDFHDNQARAVIIFGIPYPNIYEPEIILKKDYNDSRKNNESIGYQSQGGAINDFMSGKEWYEIQAFRALFQAVGRCIRHKDDYGSVILIDDRFVNDVKRFPQWVLRSWDGQPTPNYDDLKLKLSRFYGEMSINFPAKFDDDMSGEMEEASESLPFNLTCSDCTRTIFSSVMLKFESTIMVDSNMKGYLEIIKEQKPQLVYVMKEKEKKDSQAGKGDIIWCKDDLIVYEPILCAACEKVLGAKVICASDKDISLIGSYLLHVEKFYANQKGKSQPFGKIVKKPKVMKLNMDNTGDSKQARLSFV</sequence>
<dbReference type="PROSITE" id="PS51193">
    <property type="entry name" value="HELICASE_ATP_BIND_2"/>
    <property type="match status" value="1"/>
</dbReference>
<evidence type="ECO:0000256" key="3">
    <source>
        <dbReference type="ARBA" id="ARBA00022801"/>
    </source>
</evidence>
<proteinExistence type="predicted"/>
<dbReference type="InterPro" id="IPR045028">
    <property type="entry name" value="DinG/Rad3-like"/>
</dbReference>
<keyword evidence="4" id="KW-0347">Helicase</keyword>
<gene>
    <name evidence="10" type="ORF">M9Y10_002170</name>
</gene>
<reference evidence="10 11" key="1">
    <citation type="submission" date="2024-04" db="EMBL/GenBank/DDBJ databases">
        <title>Tritrichomonas musculus Genome.</title>
        <authorList>
            <person name="Alves-Ferreira E."/>
            <person name="Grigg M."/>
            <person name="Lorenzi H."/>
            <person name="Galac M."/>
        </authorList>
    </citation>
    <scope>NUCLEOTIDE SEQUENCE [LARGE SCALE GENOMIC DNA]</scope>
    <source>
        <strain evidence="10 11">EAF2021</strain>
    </source>
</reference>
<dbReference type="InterPro" id="IPR027417">
    <property type="entry name" value="P-loop_NTPase"/>
</dbReference>
<comment type="caution">
    <text evidence="10">The sequence shown here is derived from an EMBL/GenBank/DDBJ whole genome shotgun (WGS) entry which is preliminary data.</text>
</comment>
<dbReference type="Pfam" id="PF13307">
    <property type="entry name" value="Helicase_C_2"/>
    <property type="match status" value="1"/>
</dbReference>
<name>A0ABR2L9F3_9EUKA</name>
<dbReference type="SUPFAM" id="SSF52540">
    <property type="entry name" value="P-loop containing nucleoside triphosphate hydrolases"/>
    <property type="match status" value="1"/>
</dbReference>
<accession>A0ABR2L9F3</accession>
<dbReference type="InterPro" id="IPR006555">
    <property type="entry name" value="ATP-dep_Helicase_C"/>
</dbReference>
<evidence type="ECO:0000256" key="7">
    <source>
        <dbReference type="ARBA" id="ARBA00023014"/>
    </source>
</evidence>
<evidence type="ECO:0000256" key="4">
    <source>
        <dbReference type="ARBA" id="ARBA00022806"/>
    </source>
</evidence>
<feature type="domain" description="Helicase ATP-binding" evidence="9">
    <location>
        <begin position="5"/>
        <end position="309"/>
    </location>
</feature>
<dbReference type="InterPro" id="IPR002464">
    <property type="entry name" value="DNA/RNA_helicase_DEAH_CS"/>
</dbReference>
<keyword evidence="3" id="KW-0378">Hydrolase</keyword>
<evidence type="ECO:0000313" key="11">
    <source>
        <dbReference type="Proteomes" id="UP001470230"/>
    </source>
</evidence>
<keyword evidence="2" id="KW-0547">Nucleotide-binding</keyword>
<evidence type="ECO:0000313" key="10">
    <source>
        <dbReference type="EMBL" id="KAK8899847.1"/>
    </source>
</evidence>
<keyword evidence="8" id="KW-0413">Isomerase</keyword>
<evidence type="ECO:0000256" key="6">
    <source>
        <dbReference type="ARBA" id="ARBA00023004"/>
    </source>
</evidence>
<dbReference type="EMBL" id="JAPFFF010000001">
    <property type="protein sequence ID" value="KAK8899847.1"/>
    <property type="molecule type" value="Genomic_DNA"/>
</dbReference>
<evidence type="ECO:0000256" key="1">
    <source>
        <dbReference type="ARBA" id="ARBA00022723"/>
    </source>
</evidence>
<keyword evidence="1" id="KW-0479">Metal-binding</keyword>
<dbReference type="SMART" id="SM00488">
    <property type="entry name" value="DEXDc2"/>
    <property type="match status" value="1"/>
</dbReference>
<dbReference type="InterPro" id="IPR014013">
    <property type="entry name" value="Helic_SF1/SF2_ATP-bd_DinG/Rad3"/>
</dbReference>
<dbReference type="PANTHER" id="PTHR11472:SF47">
    <property type="entry name" value="FANCONI ANEMIA GROUP J PROTEIN"/>
    <property type="match status" value="1"/>
</dbReference>
<keyword evidence="6" id="KW-0408">Iron</keyword>
<organism evidence="10 11">
    <name type="scientific">Tritrichomonas musculus</name>
    <dbReference type="NCBI Taxonomy" id="1915356"/>
    <lineage>
        <taxon>Eukaryota</taxon>
        <taxon>Metamonada</taxon>
        <taxon>Parabasalia</taxon>
        <taxon>Tritrichomonadida</taxon>
        <taxon>Tritrichomonadidae</taxon>
        <taxon>Tritrichomonas</taxon>
    </lineage>
</organism>
<evidence type="ECO:0000259" key="9">
    <source>
        <dbReference type="PROSITE" id="PS51193"/>
    </source>
</evidence>
<dbReference type="Pfam" id="PF06733">
    <property type="entry name" value="DEAD_2"/>
    <property type="match status" value="1"/>
</dbReference>
<evidence type="ECO:0000256" key="2">
    <source>
        <dbReference type="ARBA" id="ARBA00022741"/>
    </source>
</evidence>
<dbReference type="InterPro" id="IPR010614">
    <property type="entry name" value="RAD3-like_helicase_DEAD"/>
</dbReference>
<dbReference type="SMART" id="SM00491">
    <property type="entry name" value="HELICc2"/>
    <property type="match status" value="1"/>
</dbReference>
<dbReference type="Gene3D" id="3.40.50.300">
    <property type="entry name" value="P-loop containing nucleotide triphosphate hydrolases"/>
    <property type="match status" value="2"/>
</dbReference>
<dbReference type="PROSITE" id="PS00690">
    <property type="entry name" value="DEAH_ATP_HELICASE"/>
    <property type="match status" value="1"/>
</dbReference>
<evidence type="ECO:0000256" key="5">
    <source>
        <dbReference type="ARBA" id="ARBA00022840"/>
    </source>
</evidence>
<keyword evidence="11" id="KW-1185">Reference proteome</keyword>
<dbReference type="Proteomes" id="UP001470230">
    <property type="component" value="Unassembled WGS sequence"/>
</dbReference>
<keyword evidence="5" id="KW-0067">ATP-binding</keyword>
<dbReference type="PANTHER" id="PTHR11472">
    <property type="entry name" value="DNA REPAIR DEAD HELICASE RAD3/XP-D SUBFAMILY MEMBER"/>
    <property type="match status" value="1"/>
</dbReference>
<protein>
    <recommendedName>
        <fullName evidence="9">Helicase ATP-binding domain-containing protein</fullName>
    </recommendedName>
</protein>
<evidence type="ECO:0000256" key="8">
    <source>
        <dbReference type="ARBA" id="ARBA00023235"/>
    </source>
</evidence>